<dbReference type="EMBL" id="CP134537">
    <property type="protein sequence ID" value="WNH07786.1"/>
    <property type="molecule type" value="Genomic_DNA"/>
</dbReference>
<sequence>MTTGNYIPKQKQVYFKAYKEPSKLESALKYLKEENKSFFQVSILGKVAQFSSDKGIEISNDSTITKAYWKDQLGKSVNFGTFYNTESGFVFIVGALVSIFLHQINGKPLATLSSGTYGIFRGIGASETQATTYLKLLNSGNYLLILRGADNEINALDRLYNEITF</sequence>
<name>A0ABY9XPQ4_9FLAO</name>
<dbReference type="Proteomes" id="UP001303407">
    <property type="component" value="Chromosome"/>
</dbReference>
<accession>A0ABY9XPQ4</accession>
<evidence type="ECO:0000313" key="4">
    <source>
        <dbReference type="Proteomes" id="UP001303407"/>
    </source>
</evidence>
<dbReference type="Proteomes" id="UP001302806">
    <property type="component" value="Chromosome"/>
</dbReference>
<keyword evidence="4" id="KW-1185">Reference proteome</keyword>
<reference evidence="3 4" key="1">
    <citation type="submission" date="2023-09" db="EMBL/GenBank/DDBJ databases">
        <title>Thalassobella suaedae gen. nov., sp. nov., a marine bacterium of the family Flavobacteriaceae isolated from a halophyte Suaeda japonica.</title>
        <authorList>
            <person name="Lee S.Y."/>
            <person name="Hwang C.Y."/>
        </authorList>
    </citation>
    <scope>NUCLEOTIDE SEQUENCE [LARGE SCALE GENOMIC DNA]</scope>
    <source>
        <strain evidence="2 4">HL-DH10</strain>
        <strain evidence="1 3">HL-DH14</strain>
    </source>
</reference>
<dbReference type="RefSeq" id="WP_415863082.1">
    <property type="nucleotide sequence ID" value="NZ_CP134536.1"/>
</dbReference>
<dbReference type="EMBL" id="CP134536">
    <property type="protein sequence ID" value="WNH13104.1"/>
    <property type="molecule type" value="Genomic_DNA"/>
</dbReference>
<evidence type="ECO:0000313" key="1">
    <source>
        <dbReference type="EMBL" id="WNH07786.1"/>
    </source>
</evidence>
<gene>
    <name evidence="2" type="ORF">RHP49_02360</name>
    <name evidence="1" type="ORF">RHP51_11320</name>
</gene>
<protein>
    <submittedName>
        <fullName evidence="1">Uncharacterized protein</fullName>
    </submittedName>
</protein>
<organism evidence="1 3">
    <name type="scientific">Thalassobellus suaedae</name>
    <dbReference type="NCBI Taxonomy" id="3074124"/>
    <lineage>
        <taxon>Bacteria</taxon>
        <taxon>Pseudomonadati</taxon>
        <taxon>Bacteroidota</taxon>
        <taxon>Flavobacteriia</taxon>
        <taxon>Flavobacteriales</taxon>
        <taxon>Flavobacteriaceae</taxon>
        <taxon>Thalassobellus</taxon>
    </lineage>
</organism>
<evidence type="ECO:0000313" key="3">
    <source>
        <dbReference type="Proteomes" id="UP001302806"/>
    </source>
</evidence>
<evidence type="ECO:0000313" key="2">
    <source>
        <dbReference type="EMBL" id="WNH13104.1"/>
    </source>
</evidence>
<proteinExistence type="predicted"/>